<dbReference type="EMBL" id="CP036150">
    <property type="protein sequence ID" value="QEN07136.1"/>
    <property type="molecule type" value="Genomic_DNA"/>
</dbReference>
<gene>
    <name evidence="2" type="ORF">EXM22_03710</name>
</gene>
<organism evidence="2 3">
    <name type="scientific">Oceanispirochaeta crateris</name>
    <dbReference type="NCBI Taxonomy" id="2518645"/>
    <lineage>
        <taxon>Bacteria</taxon>
        <taxon>Pseudomonadati</taxon>
        <taxon>Spirochaetota</taxon>
        <taxon>Spirochaetia</taxon>
        <taxon>Spirochaetales</taxon>
        <taxon>Spirochaetaceae</taxon>
        <taxon>Oceanispirochaeta</taxon>
    </lineage>
</organism>
<dbReference type="KEGG" id="ock:EXM22_03710"/>
<reference evidence="2 3" key="1">
    <citation type="submission" date="2019-02" db="EMBL/GenBank/DDBJ databases">
        <title>Complete Genome Sequence and Methylome Analysis of free living Spirochaetas.</title>
        <authorList>
            <person name="Fomenkov A."/>
            <person name="Dubinina G."/>
            <person name="Leshcheva N."/>
            <person name="Mikheeva N."/>
            <person name="Grabovich M."/>
            <person name="Vincze T."/>
            <person name="Roberts R.J."/>
        </authorList>
    </citation>
    <scope>NUCLEOTIDE SEQUENCE [LARGE SCALE GENOMIC DNA]</scope>
    <source>
        <strain evidence="2 3">K2</strain>
    </source>
</reference>
<sequence length="161" mass="18270">MSYIESVLILAYPVVMNDKNIEIRQAFWESDLKYIQDVRTRVFVQEQGVPIELECDGNDPQMTHVLAFVNSHAAGTARMSPQGHIGRVAVLYEYRKNNIGTLLMEALENLAVSFSMDEVSLNAQTQAMGFYKSCGYKEEGEIFEEAGISHIHMKKKIVKTY</sequence>
<evidence type="ECO:0000313" key="2">
    <source>
        <dbReference type="EMBL" id="QEN07136.1"/>
    </source>
</evidence>
<dbReference type="PANTHER" id="PTHR13355:SF11">
    <property type="entry name" value="GLUCOSAMINE 6-PHOSPHATE N-ACETYLTRANSFERASE"/>
    <property type="match status" value="1"/>
</dbReference>
<evidence type="ECO:0000313" key="3">
    <source>
        <dbReference type="Proteomes" id="UP000324209"/>
    </source>
</evidence>
<proteinExistence type="predicted"/>
<dbReference type="RefSeq" id="WP_149485218.1">
    <property type="nucleotide sequence ID" value="NZ_CP036150.1"/>
</dbReference>
<dbReference type="AlphaFoldDB" id="A0A5C1QKS8"/>
<name>A0A5C1QKS8_9SPIO</name>
<dbReference type="OrthoDB" id="9796171at2"/>
<dbReference type="Pfam" id="PF13673">
    <property type="entry name" value="Acetyltransf_10"/>
    <property type="match status" value="1"/>
</dbReference>
<dbReference type="InterPro" id="IPR016181">
    <property type="entry name" value="Acyl_CoA_acyltransferase"/>
</dbReference>
<dbReference type="InterPro" id="IPR039143">
    <property type="entry name" value="GNPNAT1-like"/>
</dbReference>
<dbReference type="InterPro" id="IPR000182">
    <property type="entry name" value="GNAT_dom"/>
</dbReference>
<keyword evidence="2" id="KW-0808">Transferase</keyword>
<dbReference type="CDD" id="cd04301">
    <property type="entry name" value="NAT_SF"/>
    <property type="match status" value="1"/>
</dbReference>
<feature type="domain" description="N-acetyltransferase" evidence="1">
    <location>
        <begin position="21"/>
        <end position="158"/>
    </location>
</feature>
<dbReference type="GO" id="GO:0004343">
    <property type="term" value="F:glucosamine 6-phosphate N-acetyltransferase activity"/>
    <property type="evidence" value="ECO:0007669"/>
    <property type="project" value="TreeGrafter"/>
</dbReference>
<dbReference type="SUPFAM" id="SSF55729">
    <property type="entry name" value="Acyl-CoA N-acyltransferases (Nat)"/>
    <property type="match status" value="1"/>
</dbReference>
<dbReference type="PANTHER" id="PTHR13355">
    <property type="entry name" value="GLUCOSAMINE 6-PHOSPHATE N-ACETYLTRANSFERASE"/>
    <property type="match status" value="1"/>
</dbReference>
<keyword evidence="3" id="KW-1185">Reference proteome</keyword>
<dbReference type="Gene3D" id="3.40.630.30">
    <property type="match status" value="1"/>
</dbReference>
<dbReference type="PROSITE" id="PS51186">
    <property type="entry name" value="GNAT"/>
    <property type="match status" value="1"/>
</dbReference>
<dbReference type="Proteomes" id="UP000324209">
    <property type="component" value="Chromosome"/>
</dbReference>
<protein>
    <submittedName>
        <fullName evidence="2">GNAT family N-acetyltransferase</fullName>
    </submittedName>
</protein>
<evidence type="ECO:0000259" key="1">
    <source>
        <dbReference type="PROSITE" id="PS51186"/>
    </source>
</evidence>
<accession>A0A5C1QKS8</accession>